<dbReference type="Proteomes" id="UP000198228">
    <property type="component" value="Chromosome I"/>
</dbReference>
<dbReference type="EMBL" id="LT607410">
    <property type="protein sequence ID" value="SCE94168.1"/>
    <property type="molecule type" value="Genomic_DNA"/>
</dbReference>
<evidence type="ECO:0008006" key="3">
    <source>
        <dbReference type="Google" id="ProtNLM"/>
    </source>
</evidence>
<dbReference type="GO" id="GO:0020037">
    <property type="term" value="F:heme binding"/>
    <property type="evidence" value="ECO:0007669"/>
    <property type="project" value="InterPro"/>
</dbReference>
<evidence type="ECO:0000313" key="1">
    <source>
        <dbReference type="EMBL" id="SCE94168.1"/>
    </source>
</evidence>
<reference evidence="1 2" key="1">
    <citation type="submission" date="2016-06" db="EMBL/GenBank/DDBJ databases">
        <authorList>
            <person name="Kjaerup R.B."/>
            <person name="Dalgaard T.S."/>
            <person name="Juul-Madsen H.R."/>
        </authorList>
    </citation>
    <scope>NUCLEOTIDE SEQUENCE [LARGE SCALE GENOMIC DNA]</scope>
    <source>
        <strain evidence="1 2">DSM 43821</strain>
    </source>
</reference>
<gene>
    <name evidence="1" type="ORF">GA0074696_1787</name>
</gene>
<accession>A0A1C4WD95</accession>
<evidence type="ECO:0000313" key="2">
    <source>
        <dbReference type="Proteomes" id="UP000198228"/>
    </source>
</evidence>
<dbReference type="SUPFAM" id="SSF56634">
    <property type="entry name" value="Heme-dependent catalase-like"/>
    <property type="match status" value="1"/>
</dbReference>
<sequence length="267" mass="27678">MASPPGAAGIYRAARGTAVGMPTPSESVAAGAAVAVAGAAAVLTRRRGARLLHPTGRSFTAEVMIWGTPGPPTGVALLDEPGRHRATVRFSRGVPTPDGWPDVLGLAVRLHLADARAFDLLVSSSGAAPVLRNVPLPRRRFAGTYSTIMPFRVGTRRLWLAALADPDSPDLGRSLAEVAAATRADAPRLVLAVASAVGPWRPFGQVTLGGQLDARTDAALAFDPVRNLPAGLRVVGPLAWLREQTYRGSRRARGAVDQSGGSIGVAV</sequence>
<dbReference type="AlphaFoldDB" id="A0A1C4WD95"/>
<proteinExistence type="predicted"/>
<protein>
    <recommendedName>
        <fullName evidence="3">Phosphodiesterase</fullName>
    </recommendedName>
</protein>
<dbReference type="InterPro" id="IPR020835">
    <property type="entry name" value="Catalase_sf"/>
</dbReference>
<name>A0A1C4WD95_9ACTN</name>
<organism evidence="1 2">
    <name type="scientific">Micromonospora purpureochromogenes</name>
    <dbReference type="NCBI Taxonomy" id="47872"/>
    <lineage>
        <taxon>Bacteria</taxon>
        <taxon>Bacillati</taxon>
        <taxon>Actinomycetota</taxon>
        <taxon>Actinomycetes</taxon>
        <taxon>Micromonosporales</taxon>
        <taxon>Micromonosporaceae</taxon>
        <taxon>Micromonospora</taxon>
    </lineage>
</organism>